<evidence type="ECO:0000313" key="1">
    <source>
        <dbReference type="EMBL" id="QQO90410.1"/>
    </source>
</evidence>
<proteinExistence type="predicted"/>
<accession>A0A7T8EPP4</accession>
<sequence>MQIKKWVSQNNRISQASRTRLEETVNTEIQRVIDQCCLLVARAETGGGFGHAAEHLTHLTCMHIYARGLGGIQRNWQMPTLVISSIDVMPSFQRKGVFAALCDSLIDHCIHNNWVLKVENVLVPHLRKHLEHRGFLPCPNAHGTELEHGSLYWLPKPEVRDQLPRLDMSRMSQLRNTA</sequence>
<dbReference type="EMBL" id="MW366843">
    <property type="protein sequence ID" value="QQO90410.1"/>
    <property type="molecule type" value="Genomic_DNA"/>
</dbReference>
<organism evidence="1 2">
    <name type="scientific">Erwinia phage pEa_SNUABM_5</name>
    <dbReference type="NCBI Taxonomy" id="2797313"/>
    <lineage>
        <taxon>Viruses</taxon>
        <taxon>Duplodnaviria</taxon>
        <taxon>Heunggongvirae</taxon>
        <taxon>Uroviricota</taxon>
        <taxon>Caudoviricetes</taxon>
        <taxon>Rivsvirus</taxon>
        <taxon>Rivsvirus SNUABM5</taxon>
    </lineage>
</organism>
<reference evidence="1 2" key="1">
    <citation type="submission" date="2020-12" db="EMBL/GenBank/DDBJ databases">
        <title>Complete genome sequence of Erwinia phage pEa_SNUABM_5.</title>
        <authorList>
            <person name="Kim S.G."/>
            <person name="Lee S.B."/>
            <person name="Kwon J."/>
            <person name="Park S.C."/>
        </authorList>
    </citation>
    <scope>NUCLEOTIDE SEQUENCE [LARGE SCALE GENOMIC DNA]</scope>
</reference>
<dbReference type="SUPFAM" id="SSF55729">
    <property type="entry name" value="Acyl-CoA N-acyltransferases (Nat)"/>
    <property type="match status" value="1"/>
</dbReference>
<dbReference type="InterPro" id="IPR016181">
    <property type="entry name" value="Acyl_CoA_acyltransferase"/>
</dbReference>
<gene>
    <name evidence="1" type="ORF">pEaSNUABM5_00268</name>
</gene>
<dbReference type="Proteomes" id="UP000596123">
    <property type="component" value="Segment"/>
</dbReference>
<keyword evidence="2" id="KW-1185">Reference proteome</keyword>
<protein>
    <recommendedName>
        <fullName evidence="3">N-acetyltransferase domain-containing protein</fullName>
    </recommendedName>
</protein>
<evidence type="ECO:0008006" key="3">
    <source>
        <dbReference type="Google" id="ProtNLM"/>
    </source>
</evidence>
<name>A0A7T8EPP4_9CAUD</name>
<evidence type="ECO:0000313" key="2">
    <source>
        <dbReference type="Proteomes" id="UP000596123"/>
    </source>
</evidence>